<keyword evidence="3" id="KW-0723">Serine/threonine-protein kinase</keyword>
<evidence type="ECO:0000256" key="1">
    <source>
        <dbReference type="ARBA" id="ARBA00009903"/>
    </source>
</evidence>
<dbReference type="InterPro" id="IPR000719">
    <property type="entry name" value="Prot_kinase_dom"/>
</dbReference>
<dbReference type="SUPFAM" id="SSF56112">
    <property type="entry name" value="Protein kinase-like (PK-like)"/>
    <property type="match status" value="1"/>
</dbReference>
<evidence type="ECO:0000256" key="9">
    <source>
        <dbReference type="ARBA" id="ARBA00048679"/>
    </source>
</evidence>
<name>A0ABY9E1G3_VITVI</name>
<evidence type="ECO:0000259" key="10">
    <source>
        <dbReference type="PROSITE" id="PS50011"/>
    </source>
</evidence>
<keyword evidence="7" id="KW-0067">ATP-binding</keyword>
<proteinExistence type="inferred from homology"/>
<reference evidence="11 12" key="1">
    <citation type="journal article" date="2023" name="Hortic Res">
        <title>The complete reference genome for grapevine (Vitis vinifera L.) genetics and breeding.</title>
        <authorList>
            <person name="Shi X."/>
            <person name="Cao S."/>
            <person name="Wang X."/>
            <person name="Huang S."/>
            <person name="Wang Y."/>
            <person name="Liu Z."/>
            <person name="Liu W."/>
            <person name="Leng X."/>
            <person name="Peng Y."/>
            <person name="Wang N."/>
            <person name="Wang Y."/>
            <person name="Ma Z."/>
            <person name="Xu X."/>
            <person name="Zhang F."/>
            <person name="Xue H."/>
            <person name="Zhong H."/>
            <person name="Wang Y."/>
            <person name="Zhang K."/>
            <person name="Velt A."/>
            <person name="Avia K."/>
            <person name="Holtgrawe D."/>
            <person name="Grimplet J."/>
            <person name="Matus J.T."/>
            <person name="Ware D."/>
            <person name="Wu X."/>
            <person name="Wang H."/>
            <person name="Liu C."/>
            <person name="Fang Y."/>
            <person name="Rustenholz C."/>
            <person name="Cheng Z."/>
            <person name="Xiao H."/>
            <person name="Zhou Y."/>
        </authorList>
    </citation>
    <scope>NUCLEOTIDE SEQUENCE [LARGE SCALE GENOMIC DNA]</scope>
    <source>
        <strain evidence="12">cv. Pinot noir / PN40024</strain>
        <tissue evidence="11">Leaf</tissue>
    </source>
</reference>
<evidence type="ECO:0000256" key="3">
    <source>
        <dbReference type="ARBA" id="ARBA00022527"/>
    </source>
</evidence>
<comment type="catalytic activity">
    <reaction evidence="9">
        <text>L-seryl-[protein] + ATP = O-phospho-L-seryl-[protein] + ADP + H(+)</text>
        <dbReference type="Rhea" id="RHEA:17989"/>
        <dbReference type="Rhea" id="RHEA-COMP:9863"/>
        <dbReference type="Rhea" id="RHEA-COMP:11604"/>
        <dbReference type="ChEBI" id="CHEBI:15378"/>
        <dbReference type="ChEBI" id="CHEBI:29999"/>
        <dbReference type="ChEBI" id="CHEBI:30616"/>
        <dbReference type="ChEBI" id="CHEBI:83421"/>
        <dbReference type="ChEBI" id="CHEBI:456216"/>
        <dbReference type="EC" id="2.7.11.1"/>
    </reaction>
</comment>
<evidence type="ECO:0000256" key="5">
    <source>
        <dbReference type="ARBA" id="ARBA00022741"/>
    </source>
</evidence>
<dbReference type="InterPro" id="IPR008271">
    <property type="entry name" value="Ser/Thr_kinase_AS"/>
</dbReference>
<keyword evidence="5" id="KW-0547">Nucleotide-binding</keyword>
<organism evidence="11 12">
    <name type="scientific">Vitis vinifera</name>
    <name type="common">Grape</name>
    <dbReference type="NCBI Taxonomy" id="29760"/>
    <lineage>
        <taxon>Eukaryota</taxon>
        <taxon>Viridiplantae</taxon>
        <taxon>Streptophyta</taxon>
        <taxon>Embryophyta</taxon>
        <taxon>Tracheophyta</taxon>
        <taxon>Spermatophyta</taxon>
        <taxon>Magnoliopsida</taxon>
        <taxon>eudicotyledons</taxon>
        <taxon>Gunneridae</taxon>
        <taxon>Pentapetalae</taxon>
        <taxon>rosids</taxon>
        <taxon>Vitales</taxon>
        <taxon>Vitaceae</taxon>
        <taxon>Viteae</taxon>
        <taxon>Vitis</taxon>
    </lineage>
</organism>
<sequence length="139" mass="16077">MEDDFDVNGDSSVQLLVAAHVVNNAQAIIMALLEEYENILDKRLRFYVAEIVIGLEYLRCLGMVYRDLKPENVILQNEGPWYELLVIPLRFELLCSTMIPISIKVSLDLVKSLYAKFIDWDNQMIDQERSTPCHATIRQ</sequence>
<evidence type="ECO:0000256" key="7">
    <source>
        <dbReference type="ARBA" id="ARBA00022840"/>
    </source>
</evidence>
<dbReference type="InterPro" id="IPR011009">
    <property type="entry name" value="Kinase-like_dom_sf"/>
</dbReference>
<evidence type="ECO:0000256" key="2">
    <source>
        <dbReference type="ARBA" id="ARBA00012513"/>
    </source>
</evidence>
<comment type="similarity">
    <text evidence="1">Belongs to the protein kinase superfamily. AGC Ser/Thr protein kinase family.</text>
</comment>
<dbReference type="EC" id="2.7.11.1" evidence="2"/>
<feature type="domain" description="Protein kinase" evidence="10">
    <location>
        <begin position="1"/>
        <end position="139"/>
    </location>
</feature>
<keyword evidence="6" id="KW-0418">Kinase</keyword>
<gene>
    <name evidence="11" type="ORF">VitviT2T_030612</name>
</gene>
<evidence type="ECO:0000256" key="4">
    <source>
        <dbReference type="ARBA" id="ARBA00022679"/>
    </source>
</evidence>
<protein>
    <recommendedName>
        <fullName evidence="2">non-specific serine/threonine protein kinase</fullName>
        <ecNumber evidence="2">2.7.11.1</ecNumber>
    </recommendedName>
</protein>
<dbReference type="PROSITE" id="PS50011">
    <property type="entry name" value="PROTEIN_KINASE_DOM"/>
    <property type="match status" value="1"/>
</dbReference>
<dbReference type="PROSITE" id="PS00108">
    <property type="entry name" value="PROTEIN_KINASE_ST"/>
    <property type="match status" value="1"/>
</dbReference>
<dbReference type="PANTHER" id="PTHR45637">
    <property type="entry name" value="FLIPPASE KINASE 1-RELATED"/>
    <property type="match status" value="1"/>
</dbReference>
<evidence type="ECO:0000313" key="12">
    <source>
        <dbReference type="Proteomes" id="UP001227230"/>
    </source>
</evidence>
<evidence type="ECO:0000313" key="11">
    <source>
        <dbReference type="EMBL" id="WKA13296.1"/>
    </source>
</evidence>
<dbReference type="Gene3D" id="1.10.510.10">
    <property type="entry name" value="Transferase(Phosphotransferase) domain 1"/>
    <property type="match status" value="1"/>
</dbReference>
<comment type="catalytic activity">
    <reaction evidence="8">
        <text>L-threonyl-[protein] + ATP = O-phospho-L-threonyl-[protein] + ADP + H(+)</text>
        <dbReference type="Rhea" id="RHEA:46608"/>
        <dbReference type="Rhea" id="RHEA-COMP:11060"/>
        <dbReference type="Rhea" id="RHEA-COMP:11605"/>
        <dbReference type="ChEBI" id="CHEBI:15378"/>
        <dbReference type="ChEBI" id="CHEBI:30013"/>
        <dbReference type="ChEBI" id="CHEBI:30616"/>
        <dbReference type="ChEBI" id="CHEBI:61977"/>
        <dbReference type="ChEBI" id="CHEBI:456216"/>
        <dbReference type="EC" id="2.7.11.1"/>
    </reaction>
</comment>
<evidence type="ECO:0000256" key="6">
    <source>
        <dbReference type="ARBA" id="ARBA00022777"/>
    </source>
</evidence>
<evidence type="ECO:0000256" key="8">
    <source>
        <dbReference type="ARBA" id="ARBA00047899"/>
    </source>
</evidence>
<dbReference type="Pfam" id="PF00069">
    <property type="entry name" value="Pkinase"/>
    <property type="match status" value="1"/>
</dbReference>
<accession>A0ABY9E1G3</accession>
<dbReference type="Proteomes" id="UP001227230">
    <property type="component" value="Chromosome 19"/>
</dbReference>
<dbReference type="EMBL" id="CP126666">
    <property type="protein sequence ID" value="WKA13296.1"/>
    <property type="molecule type" value="Genomic_DNA"/>
</dbReference>
<keyword evidence="12" id="KW-1185">Reference proteome</keyword>
<keyword evidence="4" id="KW-0808">Transferase</keyword>